<dbReference type="Pfam" id="PF10021">
    <property type="entry name" value="PARG_cat_microb"/>
    <property type="match status" value="1"/>
</dbReference>
<dbReference type="Gene3D" id="3.40.220.10">
    <property type="entry name" value="Leucine Aminopeptidase, subunit E, domain 1"/>
    <property type="match status" value="1"/>
</dbReference>
<keyword evidence="3" id="KW-1185">Reference proteome</keyword>
<dbReference type="InterPro" id="IPR043472">
    <property type="entry name" value="Macro_dom-like"/>
</dbReference>
<gene>
    <name evidence="2" type="ORF">AALT52_02230</name>
</gene>
<protein>
    <submittedName>
        <fullName evidence="2">TIGR02452 family protein</fullName>
    </submittedName>
</protein>
<dbReference type="PANTHER" id="PTHR35596">
    <property type="entry name" value="DUF2263 DOMAIN-CONTAINING PROTEIN"/>
    <property type="match status" value="1"/>
</dbReference>
<name>A0ABV4DMM1_9LACO</name>
<dbReference type="EMBL" id="JBCLUF010000005">
    <property type="protein sequence ID" value="MEY8661717.1"/>
    <property type="molecule type" value="Genomic_DNA"/>
</dbReference>
<evidence type="ECO:0000313" key="3">
    <source>
        <dbReference type="Proteomes" id="UP001565236"/>
    </source>
</evidence>
<dbReference type="NCBIfam" id="TIGR02452">
    <property type="entry name" value="TIGR02452 family protein"/>
    <property type="match status" value="1"/>
</dbReference>
<organism evidence="2 3">
    <name type="scientific">Ligilactobacillus faecis</name>
    <dbReference type="NCBI Taxonomy" id="762833"/>
    <lineage>
        <taxon>Bacteria</taxon>
        <taxon>Bacillati</taxon>
        <taxon>Bacillota</taxon>
        <taxon>Bacilli</taxon>
        <taxon>Lactobacillales</taxon>
        <taxon>Lactobacillaceae</taxon>
        <taxon>Ligilactobacillus</taxon>
    </lineage>
</organism>
<evidence type="ECO:0000259" key="1">
    <source>
        <dbReference type="Pfam" id="PF10021"/>
    </source>
</evidence>
<feature type="domain" description="Microbial-type PARG catalytic" evidence="1">
    <location>
        <begin position="22"/>
        <end position="138"/>
    </location>
</feature>
<comment type="caution">
    <text evidence="2">The sequence shown here is derived from an EMBL/GenBank/DDBJ whole genome shotgun (WGS) entry which is preliminary data.</text>
</comment>
<reference evidence="2 3" key="1">
    <citation type="submission" date="2024-03" db="EMBL/GenBank/DDBJ databases">
        <title>Mouse gut bacterial collection (mGBC) of GemPharmatech.</title>
        <authorList>
            <person name="He Y."/>
            <person name="Dong L."/>
            <person name="Wu D."/>
            <person name="Gao X."/>
            <person name="Lin Z."/>
        </authorList>
    </citation>
    <scope>NUCLEOTIDE SEQUENCE [LARGE SCALE GENOMIC DNA]</scope>
    <source>
        <strain evidence="2 3">15-30</strain>
    </source>
</reference>
<dbReference type="SUPFAM" id="SSF52949">
    <property type="entry name" value="Macro domain-like"/>
    <property type="match status" value="1"/>
</dbReference>
<dbReference type="InterPro" id="IPR012664">
    <property type="entry name" value="CHP02452"/>
</dbReference>
<dbReference type="RefSeq" id="WP_369940802.1">
    <property type="nucleotide sequence ID" value="NZ_JBCLUF010000005.1"/>
</dbReference>
<dbReference type="InterPro" id="IPR019261">
    <property type="entry name" value="PARG_cat_microbial"/>
</dbReference>
<dbReference type="PANTHER" id="PTHR35596:SF1">
    <property type="entry name" value="MICROBIAL-TYPE PARG CATALYTIC DOMAIN-CONTAINING PROTEIN"/>
    <property type="match status" value="1"/>
</dbReference>
<sequence length="257" mass="29982">MEDKKTSQLKHKVMNLYQIEMMHLKQRSQLITATLPFTDNLADYQTRFFVKDENVLERLQNFLPTQKVGILDLADPRQIGSLTVSGQVQEKFLCRNSYLYPELNKYRRSYYYKNTCQQNNGYFSSEMIYAKDIKFLRDAKEDHVLTRPRYADVAVIAAPNVELITQLSGQAPTKAMLEKILRERIIQLLRAFKQAQVTCLILGAFGCERAQNDPAQVARIFKQCLLSLEFKNSFAEVYFDILNNNYALQAFEREFNN</sequence>
<accession>A0ABV4DMM1</accession>
<evidence type="ECO:0000313" key="2">
    <source>
        <dbReference type="EMBL" id="MEY8661717.1"/>
    </source>
</evidence>
<dbReference type="Proteomes" id="UP001565236">
    <property type="component" value="Unassembled WGS sequence"/>
</dbReference>
<proteinExistence type="predicted"/>
<dbReference type="PIRSF" id="PIRSF014899">
    <property type="entry name" value="UCP014899"/>
    <property type="match status" value="1"/>
</dbReference>